<dbReference type="Pfam" id="PF00400">
    <property type="entry name" value="WD40"/>
    <property type="match status" value="3"/>
</dbReference>
<dbReference type="InterPro" id="IPR011047">
    <property type="entry name" value="Quinoprotein_ADH-like_sf"/>
</dbReference>
<feature type="compositionally biased region" description="Acidic residues" evidence="2">
    <location>
        <begin position="629"/>
        <end position="662"/>
    </location>
</feature>
<evidence type="ECO:0000256" key="2">
    <source>
        <dbReference type="SAM" id="MobiDB-lite"/>
    </source>
</evidence>
<feature type="region of interest" description="Disordered" evidence="2">
    <location>
        <begin position="614"/>
        <end position="662"/>
    </location>
</feature>
<evidence type="ECO:0000256" key="1">
    <source>
        <dbReference type="PROSITE-ProRule" id="PRU00221"/>
    </source>
</evidence>
<dbReference type="EMBL" id="JABEZZ010000006">
    <property type="protein sequence ID" value="MBA0587391.1"/>
    <property type="molecule type" value="Genomic_DNA"/>
</dbReference>
<organism evidence="3 4">
    <name type="scientific">Gossypium raimondii</name>
    <name type="common">Peruvian cotton</name>
    <name type="synonym">Gossypium klotzschianum subsp. raimondii</name>
    <dbReference type="NCBI Taxonomy" id="29730"/>
    <lineage>
        <taxon>Eukaryota</taxon>
        <taxon>Viridiplantae</taxon>
        <taxon>Streptophyta</taxon>
        <taxon>Embryophyta</taxon>
        <taxon>Tracheophyta</taxon>
        <taxon>Spermatophyta</taxon>
        <taxon>Magnoliopsida</taxon>
        <taxon>eudicotyledons</taxon>
        <taxon>Gunneridae</taxon>
        <taxon>Pentapetalae</taxon>
        <taxon>rosids</taxon>
        <taxon>malvids</taxon>
        <taxon>Malvales</taxon>
        <taxon>Malvaceae</taxon>
        <taxon>Malvoideae</taxon>
        <taxon>Gossypium</taxon>
    </lineage>
</organism>
<evidence type="ECO:0008006" key="5">
    <source>
        <dbReference type="Google" id="ProtNLM"/>
    </source>
</evidence>
<dbReference type="SUPFAM" id="SSF50998">
    <property type="entry name" value="Quinoprotein alcohol dehydrogenase-like"/>
    <property type="match status" value="1"/>
</dbReference>
<feature type="repeat" description="WD" evidence="1">
    <location>
        <begin position="12"/>
        <end position="42"/>
    </location>
</feature>
<evidence type="ECO:0000313" key="3">
    <source>
        <dbReference type="EMBL" id="MBA0587391.1"/>
    </source>
</evidence>
<dbReference type="Proteomes" id="UP000593578">
    <property type="component" value="Unassembled WGS sequence"/>
</dbReference>
<comment type="caution">
    <text evidence="3">The sequence shown here is derived from an EMBL/GenBank/DDBJ whole genome shotgun (WGS) entry which is preliminary data.</text>
</comment>
<dbReference type="AlphaFoldDB" id="A0A7J8PDR1"/>
<dbReference type="InterPro" id="IPR001680">
    <property type="entry name" value="WD40_rpt"/>
</dbReference>
<dbReference type="PROSITE" id="PS50082">
    <property type="entry name" value="WD_REPEATS_2"/>
    <property type="match status" value="2"/>
</dbReference>
<feature type="repeat" description="WD" evidence="1">
    <location>
        <begin position="194"/>
        <end position="236"/>
    </location>
</feature>
<proteinExistence type="predicted"/>
<name>A0A7J8PDR1_GOSRA</name>
<reference evidence="3 4" key="1">
    <citation type="journal article" date="2019" name="Genome Biol. Evol.">
        <title>Insights into the evolution of the New World diploid cottons (Gossypium, subgenus Houzingenia) based on genome sequencing.</title>
        <authorList>
            <person name="Grover C.E."/>
            <person name="Arick M.A. 2nd"/>
            <person name="Thrash A."/>
            <person name="Conover J.L."/>
            <person name="Sanders W.S."/>
            <person name="Peterson D.G."/>
            <person name="Frelichowski J.E."/>
            <person name="Scheffler J.A."/>
            <person name="Scheffler B.E."/>
            <person name="Wendel J.F."/>
        </authorList>
    </citation>
    <scope>NUCLEOTIDE SEQUENCE [LARGE SCALE GENOMIC DNA]</scope>
    <source>
        <strain evidence="3">8</strain>
        <tissue evidence="3">Leaf</tissue>
    </source>
</reference>
<dbReference type="Gene3D" id="2.130.10.10">
    <property type="entry name" value="YVTN repeat-like/Quinoprotein amine dehydrogenase"/>
    <property type="match status" value="1"/>
</dbReference>
<dbReference type="InterPro" id="IPR015943">
    <property type="entry name" value="WD40/YVTN_repeat-like_dom_sf"/>
</dbReference>
<keyword evidence="1" id="KW-0853">WD repeat</keyword>
<protein>
    <recommendedName>
        <fullName evidence="5">Small-subunit processome Utp12 domain-containing protein</fullName>
    </recommendedName>
</protein>
<gene>
    <name evidence="3" type="ORF">Gorai_000523</name>
</gene>
<dbReference type="PANTHER" id="PTHR45290">
    <property type="entry name" value="OS03G0300300 PROTEIN"/>
    <property type="match status" value="1"/>
</dbReference>
<sequence>MGSLNIRDVLTAFSPSLDYFAISSGDGRIKIWDTLKGQIQTEFADIVSSEATNIYAKAERGHLSIDYKCMKWLSFDKKKKRKLGSSLLILGTGSGDVLALDVSAGQLKWKVSDCHPGGVSAIAFATNGSCIYSSGADGMICKIDSLTGNLLGKFRASTKSISCMAVSCDGKTLVRAAGQLKSFDCSNHKKIQKFTGHPGSVRCMIFTEDGKFILSSAAAERYIAVWRTDGGKKQSASCVLAMEHPAVFVDSKCVNGDIYVLAISETGVCYFWYGQDVEALCNAKPTKLSISLEDGLSKPHKGALPKIFAAKLQGVAKQASVHAFLAHGLLVKPLFQKMVVQYGADMLLSSSQDGVLLPRSQSLNKSKKGLDSQNRVIALDRANAEDAALPIPKIFYLHEEKEDRHRSLSVGTDDVMTDSIDHGSQPKFVDGKDASIKLDADSKALCMEDQLRSLGILDTCNSDSIVFDGINLEANLPPKKMRAAISSMEPGDAHKLLEDLVKLWQSRSCSGKYVLPWIYSLLLTHGHLMSQESITQMLNSLLKDIPALSPYASGYDRHPRAILLQRQRYLCCKKNRLIQILEGPNTKSRGLALQPLLQLSGRLQLVTTQIDKAAQSRSQYSTSDHKMDESEDDDDDDDDDDDVDDVLYGEEDESQISSDDDN</sequence>
<accession>A0A7J8PDR1</accession>
<evidence type="ECO:0000313" key="4">
    <source>
        <dbReference type="Proteomes" id="UP000593578"/>
    </source>
</evidence>
<dbReference type="PANTHER" id="PTHR45290:SF1">
    <property type="entry name" value="OS03G0300300 PROTEIN"/>
    <property type="match status" value="1"/>
</dbReference>
<dbReference type="SMART" id="SM00320">
    <property type="entry name" value="WD40"/>
    <property type="match status" value="4"/>
</dbReference>